<evidence type="ECO:0000256" key="1">
    <source>
        <dbReference type="SAM" id="MobiDB-lite"/>
    </source>
</evidence>
<dbReference type="EMBL" id="BAAABX010000010">
    <property type="protein sequence ID" value="GAA0392742.1"/>
    <property type="molecule type" value="Genomic_DNA"/>
</dbReference>
<proteinExistence type="predicted"/>
<name>A0ABN0YEA6_9ACTN</name>
<feature type="region of interest" description="Disordered" evidence="1">
    <location>
        <begin position="1"/>
        <end position="22"/>
    </location>
</feature>
<evidence type="ECO:0000313" key="2">
    <source>
        <dbReference type="EMBL" id="GAA0392742.1"/>
    </source>
</evidence>
<reference evidence="2 3" key="1">
    <citation type="journal article" date="2019" name="Int. J. Syst. Evol. Microbiol.">
        <title>The Global Catalogue of Microorganisms (GCM) 10K type strain sequencing project: providing services to taxonomists for standard genome sequencing and annotation.</title>
        <authorList>
            <consortium name="The Broad Institute Genomics Platform"/>
            <consortium name="The Broad Institute Genome Sequencing Center for Infectious Disease"/>
            <person name="Wu L."/>
            <person name="Ma J."/>
        </authorList>
    </citation>
    <scope>NUCLEOTIDE SEQUENCE [LARGE SCALE GENOMIC DNA]</scope>
    <source>
        <strain evidence="2 3">JCM 4788</strain>
    </source>
</reference>
<comment type="caution">
    <text evidence="2">The sequence shown here is derived from an EMBL/GenBank/DDBJ whole genome shotgun (WGS) entry which is preliminary data.</text>
</comment>
<dbReference type="Proteomes" id="UP001500879">
    <property type="component" value="Unassembled WGS sequence"/>
</dbReference>
<evidence type="ECO:0000313" key="3">
    <source>
        <dbReference type="Proteomes" id="UP001500879"/>
    </source>
</evidence>
<organism evidence="2 3">
    <name type="scientific">Streptomyces luteireticuli</name>
    <dbReference type="NCBI Taxonomy" id="173858"/>
    <lineage>
        <taxon>Bacteria</taxon>
        <taxon>Bacillati</taxon>
        <taxon>Actinomycetota</taxon>
        <taxon>Actinomycetes</taxon>
        <taxon>Kitasatosporales</taxon>
        <taxon>Streptomycetaceae</taxon>
        <taxon>Streptomyces</taxon>
    </lineage>
</organism>
<gene>
    <name evidence="2" type="ORF">GCM10010357_11880</name>
</gene>
<sequence>MVTAQPGVQALSRATGAARPPGPVSYAGFPEAAFDHADDVPATGVRGGVVLTKHVKPVVWLKAGHGLRHGHFPCARRHTLAEGK</sequence>
<protein>
    <submittedName>
        <fullName evidence="2">Uncharacterized protein</fullName>
    </submittedName>
</protein>
<accession>A0ABN0YEA6</accession>
<keyword evidence="3" id="KW-1185">Reference proteome</keyword>